<dbReference type="RefSeq" id="WP_183653521.1">
    <property type="nucleotide sequence ID" value="NZ_JACHWU010000002.1"/>
</dbReference>
<dbReference type="InterPro" id="IPR051021">
    <property type="entry name" value="Mito_Ser/Thr_phosphatase"/>
</dbReference>
<gene>
    <name evidence="2" type="ORF">FHS23_002533</name>
</gene>
<dbReference type="Pfam" id="PF00300">
    <property type="entry name" value="His_Phos_1"/>
    <property type="match status" value="1"/>
</dbReference>
<dbReference type="InterPro" id="IPR029033">
    <property type="entry name" value="His_PPase_superfam"/>
</dbReference>
<keyword evidence="1" id="KW-0378">Hydrolase</keyword>
<accession>A0A839S379</accession>
<organism evidence="2 3">
    <name type="scientific">Prauserella isguenensis</name>
    <dbReference type="NCBI Taxonomy" id="1470180"/>
    <lineage>
        <taxon>Bacteria</taxon>
        <taxon>Bacillati</taxon>
        <taxon>Actinomycetota</taxon>
        <taxon>Actinomycetes</taxon>
        <taxon>Pseudonocardiales</taxon>
        <taxon>Pseudonocardiaceae</taxon>
        <taxon>Prauserella</taxon>
    </lineage>
</organism>
<dbReference type="Proteomes" id="UP000550714">
    <property type="component" value="Unassembled WGS sequence"/>
</dbReference>
<sequence length="220" mass="23013">MGAIHLVRHGQASFGAADYDRLSELGREQARLVGAELARRQVRVDHAWCGSLSRQRATAELALAECAPGVTAKEDPRWNEYADTDVVGAHGGGRPQDAGDPRGFQRVLESALAAWAAAGERSDAAEQWPAFRDRVEAAAADAAGALGKGEQAVVFTSGGVIATLCGLLLGAPETHLVTLSRVAVNAGISKLATGRSGLTLVSFNEHGHFDGPAAGYLTYR</sequence>
<dbReference type="SMART" id="SM00855">
    <property type="entry name" value="PGAM"/>
    <property type="match status" value="1"/>
</dbReference>
<reference evidence="2 3" key="1">
    <citation type="submission" date="2020-08" db="EMBL/GenBank/DDBJ databases">
        <title>Genomic Encyclopedia of Type Strains, Phase III (KMG-III): the genomes of soil and plant-associated and newly described type strains.</title>
        <authorList>
            <person name="Whitman W."/>
        </authorList>
    </citation>
    <scope>NUCLEOTIDE SEQUENCE [LARGE SCALE GENOMIC DNA]</scope>
    <source>
        <strain evidence="2 3">CECT 8577</strain>
    </source>
</reference>
<evidence type="ECO:0000313" key="3">
    <source>
        <dbReference type="Proteomes" id="UP000550714"/>
    </source>
</evidence>
<protein>
    <submittedName>
        <fullName evidence="2">Broad specificity phosphatase PhoE</fullName>
    </submittedName>
</protein>
<name>A0A839S379_9PSEU</name>
<dbReference type="InterPro" id="IPR013078">
    <property type="entry name" value="His_Pase_superF_clade-1"/>
</dbReference>
<proteinExistence type="predicted"/>
<dbReference type="PANTHER" id="PTHR20935:SF0">
    <property type="entry name" value="SERINE_THREONINE-PROTEIN PHOSPHATASE PGAM5, MITOCHONDRIAL"/>
    <property type="match status" value="1"/>
</dbReference>
<dbReference type="AlphaFoldDB" id="A0A839S379"/>
<comment type="caution">
    <text evidence="2">The sequence shown here is derived from an EMBL/GenBank/DDBJ whole genome shotgun (WGS) entry which is preliminary data.</text>
</comment>
<evidence type="ECO:0000256" key="1">
    <source>
        <dbReference type="ARBA" id="ARBA00022801"/>
    </source>
</evidence>
<dbReference type="CDD" id="cd07067">
    <property type="entry name" value="HP_PGM_like"/>
    <property type="match status" value="1"/>
</dbReference>
<dbReference type="SUPFAM" id="SSF53254">
    <property type="entry name" value="Phosphoglycerate mutase-like"/>
    <property type="match status" value="1"/>
</dbReference>
<keyword evidence="3" id="KW-1185">Reference proteome</keyword>
<dbReference type="GO" id="GO:0016787">
    <property type="term" value="F:hydrolase activity"/>
    <property type="evidence" value="ECO:0007669"/>
    <property type="project" value="UniProtKB-KW"/>
</dbReference>
<dbReference type="Gene3D" id="3.40.50.1240">
    <property type="entry name" value="Phosphoglycerate mutase-like"/>
    <property type="match status" value="1"/>
</dbReference>
<dbReference type="EMBL" id="JACHWU010000002">
    <property type="protein sequence ID" value="MBB3051510.1"/>
    <property type="molecule type" value="Genomic_DNA"/>
</dbReference>
<dbReference type="PANTHER" id="PTHR20935">
    <property type="entry name" value="PHOSPHOGLYCERATE MUTASE-RELATED"/>
    <property type="match status" value="1"/>
</dbReference>
<evidence type="ECO:0000313" key="2">
    <source>
        <dbReference type="EMBL" id="MBB3051510.1"/>
    </source>
</evidence>